<proteinExistence type="predicted"/>
<reference evidence="2" key="2">
    <citation type="submission" date="2025-08" db="UniProtKB">
        <authorList>
            <consortium name="RefSeq"/>
        </authorList>
    </citation>
    <scope>IDENTIFICATION</scope>
    <source>
        <tissue evidence="2">Leaf</tissue>
    </source>
</reference>
<keyword evidence="1" id="KW-1185">Reference proteome</keyword>
<organism evidence="1 2">
    <name type="scientific">Nicotiana tabacum</name>
    <name type="common">Common tobacco</name>
    <dbReference type="NCBI Taxonomy" id="4097"/>
    <lineage>
        <taxon>Eukaryota</taxon>
        <taxon>Viridiplantae</taxon>
        <taxon>Streptophyta</taxon>
        <taxon>Embryophyta</taxon>
        <taxon>Tracheophyta</taxon>
        <taxon>Spermatophyta</taxon>
        <taxon>Magnoliopsida</taxon>
        <taxon>eudicotyledons</taxon>
        <taxon>Gunneridae</taxon>
        <taxon>Pentapetalae</taxon>
        <taxon>asterids</taxon>
        <taxon>lamiids</taxon>
        <taxon>Solanales</taxon>
        <taxon>Solanaceae</taxon>
        <taxon>Nicotianoideae</taxon>
        <taxon>Nicotianeae</taxon>
        <taxon>Nicotiana</taxon>
    </lineage>
</organism>
<dbReference type="Proteomes" id="UP000790787">
    <property type="component" value="Chromosome 22"/>
</dbReference>
<dbReference type="RefSeq" id="XP_075098773.1">
    <property type="nucleotide sequence ID" value="XM_075242672.1"/>
</dbReference>
<accession>A0AC58TNJ1</accession>
<gene>
    <name evidence="2" type="primary">LOC142175695</name>
</gene>
<name>A0AC58TNJ1_TOBAC</name>
<evidence type="ECO:0000313" key="1">
    <source>
        <dbReference type="Proteomes" id="UP000790787"/>
    </source>
</evidence>
<evidence type="ECO:0000313" key="2">
    <source>
        <dbReference type="RefSeq" id="XP_075098773.1"/>
    </source>
</evidence>
<protein>
    <submittedName>
        <fullName evidence="2">Uncharacterized protein LOC142175695</fullName>
    </submittedName>
</protein>
<reference evidence="1" key="1">
    <citation type="journal article" date="2014" name="Nat. Commun.">
        <title>The tobacco genome sequence and its comparison with those of tomato and potato.</title>
        <authorList>
            <person name="Sierro N."/>
            <person name="Battey J.N."/>
            <person name="Ouadi S."/>
            <person name="Bakaher N."/>
            <person name="Bovet L."/>
            <person name="Willig A."/>
            <person name="Goepfert S."/>
            <person name="Peitsch M.C."/>
            <person name="Ivanov N.V."/>
        </authorList>
    </citation>
    <scope>NUCLEOTIDE SEQUENCE [LARGE SCALE GENOMIC DNA]</scope>
</reference>
<sequence>MAEDKLTHTYSLFMNPSDTLGVVLIPVKLTRSENYGLWSRSMCIALQAKRKLGFVLGTCTKESYDTELHEQWDICNAIVLSWIINTVLEDLLRGIVYASDSHTVWKDMKERFDKVNRMRIFQVHRQIATLSQGNSSLSIYFTKLKELWAKYDAMVPPPGCDCAKSKDYIEHFHQQDYYNFLMD</sequence>